<dbReference type="EMBL" id="CP016809">
    <property type="protein sequence ID" value="ANY76504.1"/>
    <property type="molecule type" value="Genomic_DNA"/>
</dbReference>
<dbReference type="AlphaFoldDB" id="A0A1B2E956"/>
<protein>
    <recommendedName>
        <fullName evidence="2">MmcQ/YjbR family DNA-binding protein</fullName>
    </recommendedName>
</protein>
<evidence type="ECO:0008006" key="2">
    <source>
        <dbReference type="Google" id="ProtNLM"/>
    </source>
</evidence>
<dbReference type="KEGG" id="pib:BBD41_09425"/>
<dbReference type="Pfam" id="PF04237">
    <property type="entry name" value="YjbR"/>
    <property type="match status" value="1"/>
</dbReference>
<proteinExistence type="predicted"/>
<dbReference type="SUPFAM" id="SSF142906">
    <property type="entry name" value="YjbR-like"/>
    <property type="match status" value="1"/>
</dbReference>
<reference evidence="1" key="1">
    <citation type="submission" date="2016-08" db="EMBL/GenBank/DDBJ databases">
        <title>Complete Genome Seqeunce of Paenibacillus sp. nov. IHBB 9852 from high altitute lake of Indian trans-Himalayas.</title>
        <authorList>
            <person name="Kiran S."/>
            <person name="Swarnkar M.K."/>
            <person name="Rana A."/>
            <person name="Tewari R."/>
            <person name="Gulati A."/>
        </authorList>
    </citation>
    <scope>NUCLEOTIDE SEQUENCE [LARGE SCALE GENOMIC DNA]</scope>
    <source>
        <strain evidence="1">IHBB 9852</strain>
    </source>
</reference>
<evidence type="ECO:0000313" key="1">
    <source>
        <dbReference type="EMBL" id="ANY76504.1"/>
    </source>
</evidence>
<accession>A0A1B2E956</accession>
<name>A0A1B2E956_9BACL</name>
<gene>
    <name evidence="1" type="ORF">BBD41_09425</name>
</gene>
<sequence length="114" mass="13181">MVRNLALSLPSVEEGTSYGTPAYRIKGKLLARLHEDGVTLVLRMDYETRDFLTQFDPDVYYITDHYRNAPYVLVRLSAVDPKELLEHLERAWRSCAPKKLLDGYSPSWRFGTES</sequence>
<organism evidence="1">
    <name type="scientific">Paenibacillus ihbetae</name>
    <dbReference type="NCBI Taxonomy" id="1870820"/>
    <lineage>
        <taxon>Bacteria</taxon>
        <taxon>Bacillati</taxon>
        <taxon>Bacillota</taxon>
        <taxon>Bacilli</taxon>
        <taxon>Bacillales</taxon>
        <taxon>Paenibacillaceae</taxon>
        <taxon>Paenibacillus</taxon>
    </lineage>
</organism>
<dbReference type="InterPro" id="IPR038056">
    <property type="entry name" value="YjbR-like_sf"/>
</dbReference>
<dbReference type="InterPro" id="IPR058532">
    <property type="entry name" value="YjbR/MT2646/Rv2570-like"/>
</dbReference>